<organism evidence="1">
    <name type="scientific">uncultured bacterium 59</name>
    <dbReference type="NCBI Taxonomy" id="698390"/>
    <lineage>
        <taxon>Bacteria</taxon>
        <taxon>environmental samples</taxon>
    </lineage>
</organism>
<proteinExistence type="predicted"/>
<reference evidence="1" key="1">
    <citation type="submission" date="2009-12" db="EMBL/GenBank/DDBJ databases">
        <authorList>
            <person name="Kielak A."/>
            <person name="van Veen J.A."/>
            <person name="Kowalchuk G.A."/>
        </authorList>
    </citation>
    <scope>NUCLEOTIDE SEQUENCE</scope>
</reference>
<accession>E3T6G1</accession>
<dbReference type="EMBL" id="GU260704">
    <property type="protein sequence ID" value="ADC35905.1"/>
    <property type="molecule type" value="Genomic_DNA"/>
</dbReference>
<dbReference type="AlphaFoldDB" id="E3T6G1"/>
<name>E3T6G1_9BACT</name>
<sequence>MVQSMVRVFFLCFDVQRLQTLQIIQ</sequence>
<reference evidence="1" key="2">
    <citation type="journal article" date="2010" name="Appl. Environ. Microbiol.">
        <title>Comparative analysis of acidobacterial genomic fragments from terrestrial and aquatic metagenomic libraries, with emphasis on acidobacteria subdivision 6.</title>
        <authorList>
            <person name="Kielak A.M."/>
            <person name="van Veen J.A."/>
            <person name="Kowalchuk G.A."/>
        </authorList>
    </citation>
    <scope>NUCLEOTIDE SEQUENCE</scope>
</reference>
<protein>
    <submittedName>
        <fullName evidence="1">Uncharacterized protein</fullName>
    </submittedName>
</protein>
<evidence type="ECO:0000313" key="1">
    <source>
        <dbReference type="EMBL" id="ADC35905.1"/>
    </source>
</evidence>